<evidence type="ECO:0000256" key="5">
    <source>
        <dbReference type="ARBA" id="ARBA00023200"/>
    </source>
</evidence>
<dbReference type="AlphaFoldDB" id="A0A1N7QRT6"/>
<evidence type="ECO:0000313" key="8">
    <source>
        <dbReference type="EMBL" id="SIT25602.1"/>
    </source>
</evidence>
<comment type="similarity">
    <text evidence="7">Belongs to the glycosyl hydrolase 24 family.</text>
</comment>
<dbReference type="STRING" id="373668.SAMN05421786_11537"/>
<dbReference type="PANTHER" id="PTHR38107">
    <property type="match status" value="1"/>
</dbReference>
<dbReference type="InterPro" id="IPR034690">
    <property type="entry name" value="Endolysin_T4_type"/>
</dbReference>
<keyword evidence="5" id="KW-1035">Host cytoplasm</keyword>
<dbReference type="InterPro" id="IPR002196">
    <property type="entry name" value="Glyco_hydro_24"/>
</dbReference>
<dbReference type="RefSeq" id="WP_084184661.1">
    <property type="nucleotide sequence ID" value="NZ_FTOL01000015.1"/>
</dbReference>
<keyword evidence="6 7" id="KW-0326">Glycosidase</keyword>
<dbReference type="InterPro" id="IPR033907">
    <property type="entry name" value="Endolysin_autolysin"/>
</dbReference>
<proteinExistence type="inferred from homology"/>
<dbReference type="InterPro" id="IPR023347">
    <property type="entry name" value="Lysozyme_dom_sf"/>
</dbReference>
<evidence type="ECO:0000313" key="9">
    <source>
        <dbReference type="Proteomes" id="UP000186744"/>
    </source>
</evidence>
<evidence type="ECO:0000256" key="2">
    <source>
        <dbReference type="ARBA" id="ARBA00022529"/>
    </source>
</evidence>
<dbReference type="Proteomes" id="UP000186744">
    <property type="component" value="Unassembled WGS sequence"/>
</dbReference>
<dbReference type="Gene3D" id="1.10.530.40">
    <property type="match status" value="1"/>
</dbReference>
<gene>
    <name evidence="8" type="ORF">SAMN05421786_11537</name>
</gene>
<keyword evidence="4 7" id="KW-0378">Hydrolase</keyword>
<dbReference type="CDD" id="cd00737">
    <property type="entry name" value="lyz_endolysin_autolysin"/>
    <property type="match status" value="1"/>
</dbReference>
<keyword evidence="9" id="KW-1185">Reference proteome</keyword>
<dbReference type="GO" id="GO:0042742">
    <property type="term" value="P:defense response to bacterium"/>
    <property type="evidence" value="ECO:0007669"/>
    <property type="project" value="UniProtKB-KW"/>
</dbReference>
<dbReference type="OrthoDB" id="5327667at2"/>
<evidence type="ECO:0000256" key="4">
    <source>
        <dbReference type="ARBA" id="ARBA00022801"/>
    </source>
</evidence>
<dbReference type="Pfam" id="PF00959">
    <property type="entry name" value="Phage_lysozyme"/>
    <property type="match status" value="1"/>
</dbReference>
<protein>
    <recommendedName>
        <fullName evidence="7">Lysozyme</fullName>
        <ecNumber evidence="7">3.2.1.17</ecNumber>
    </recommendedName>
</protein>
<keyword evidence="2 7" id="KW-0929">Antimicrobial</keyword>
<dbReference type="GO" id="GO:0003796">
    <property type="term" value="F:lysozyme activity"/>
    <property type="evidence" value="ECO:0007669"/>
    <property type="project" value="UniProtKB-EC"/>
</dbReference>
<dbReference type="InterPro" id="IPR051018">
    <property type="entry name" value="Bacteriophage_GH24"/>
</dbReference>
<dbReference type="HAMAP" id="MF_04110">
    <property type="entry name" value="ENDOLYSIN_T4"/>
    <property type="match status" value="1"/>
</dbReference>
<organism evidence="8 9">
    <name type="scientific">Chryseobacterium ureilyticum</name>
    <dbReference type="NCBI Taxonomy" id="373668"/>
    <lineage>
        <taxon>Bacteria</taxon>
        <taxon>Pseudomonadati</taxon>
        <taxon>Bacteroidota</taxon>
        <taxon>Flavobacteriia</taxon>
        <taxon>Flavobacteriales</taxon>
        <taxon>Weeksellaceae</taxon>
        <taxon>Chryseobacterium group</taxon>
        <taxon>Chryseobacterium</taxon>
    </lineage>
</organism>
<evidence type="ECO:0000256" key="7">
    <source>
        <dbReference type="RuleBase" id="RU003788"/>
    </source>
</evidence>
<keyword evidence="3 7" id="KW-0081">Bacteriolytic enzyme</keyword>
<reference evidence="9" key="1">
    <citation type="submission" date="2017-01" db="EMBL/GenBank/DDBJ databases">
        <authorList>
            <person name="Varghese N."/>
            <person name="Submissions S."/>
        </authorList>
    </citation>
    <scope>NUCLEOTIDE SEQUENCE [LARGE SCALE GENOMIC DNA]</scope>
    <source>
        <strain evidence="9">DSM 18017</strain>
    </source>
</reference>
<dbReference type="EMBL" id="FTOL01000015">
    <property type="protein sequence ID" value="SIT25602.1"/>
    <property type="molecule type" value="Genomic_DNA"/>
</dbReference>
<accession>A0A1N7QRT6</accession>
<evidence type="ECO:0000256" key="3">
    <source>
        <dbReference type="ARBA" id="ARBA00022638"/>
    </source>
</evidence>
<dbReference type="GO" id="GO:0009253">
    <property type="term" value="P:peptidoglycan catabolic process"/>
    <property type="evidence" value="ECO:0007669"/>
    <property type="project" value="InterPro"/>
</dbReference>
<dbReference type="InterPro" id="IPR023346">
    <property type="entry name" value="Lysozyme-like_dom_sf"/>
</dbReference>
<evidence type="ECO:0000256" key="6">
    <source>
        <dbReference type="ARBA" id="ARBA00023295"/>
    </source>
</evidence>
<evidence type="ECO:0000256" key="1">
    <source>
        <dbReference type="ARBA" id="ARBA00000632"/>
    </source>
</evidence>
<dbReference type="GO" id="GO:0031640">
    <property type="term" value="P:killing of cells of another organism"/>
    <property type="evidence" value="ECO:0007669"/>
    <property type="project" value="UniProtKB-KW"/>
</dbReference>
<dbReference type="GO" id="GO:0016998">
    <property type="term" value="P:cell wall macromolecule catabolic process"/>
    <property type="evidence" value="ECO:0007669"/>
    <property type="project" value="InterPro"/>
</dbReference>
<dbReference type="PANTHER" id="PTHR38107:SF3">
    <property type="entry name" value="LYSOZYME RRRD-RELATED"/>
    <property type="match status" value="1"/>
</dbReference>
<dbReference type="EC" id="3.2.1.17" evidence="7"/>
<dbReference type="SUPFAM" id="SSF53955">
    <property type="entry name" value="Lysozyme-like"/>
    <property type="match status" value="1"/>
</dbReference>
<comment type="catalytic activity">
    <reaction evidence="1 7">
        <text>Hydrolysis of (1-&gt;4)-beta-linkages between N-acetylmuramic acid and N-acetyl-D-glucosamine residues in a peptidoglycan and between N-acetyl-D-glucosamine residues in chitodextrins.</text>
        <dbReference type="EC" id="3.2.1.17"/>
    </reaction>
</comment>
<name>A0A1N7QRT6_9FLAO</name>
<sequence>MANFQFLLQSTFAFATWEADKMLDLSGQKFLSTGEGIKYTAYLDSVGKWTIGRGVTYYEDGSPVKKGDTVSVEREKALFLNTLKEYVANVNKKVTSKINQNQFNALVSLCYNIGCPNFNSSTLLKKVNENPNDPSIRNAFASWKYGTIKGKKQVIPGLVNRRKHEANLYFSK</sequence>